<dbReference type="PANTHER" id="PTHR33194">
    <property type="entry name" value="ZINC KNUCKLE DOMAINCONTAINING PROTEIN"/>
    <property type="match status" value="1"/>
</dbReference>
<proteinExistence type="predicted"/>
<name>A0A9X6RKQ6_HYPEX</name>
<dbReference type="AlphaFoldDB" id="A0A9X6RKQ6"/>
<protein>
    <recommendedName>
        <fullName evidence="3">Retrotransposon gag domain-containing protein</fullName>
    </recommendedName>
</protein>
<dbReference type="Proteomes" id="UP000192578">
    <property type="component" value="Unassembled WGS sequence"/>
</dbReference>
<accession>A0A9X6RKQ6</accession>
<dbReference type="EMBL" id="MTYJ01000223">
    <property type="protein sequence ID" value="OWA51349.1"/>
    <property type="molecule type" value="Genomic_DNA"/>
</dbReference>
<evidence type="ECO:0008006" key="3">
    <source>
        <dbReference type="Google" id="ProtNLM"/>
    </source>
</evidence>
<comment type="caution">
    <text evidence="1">The sequence shown here is derived from an EMBL/GenBank/DDBJ whole genome shotgun (WGS) entry which is preliminary data.</text>
</comment>
<organism evidence="1 2">
    <name type="scientific">Hypsibius exemplaris</name>
    <name type="common">Freshwater tardigrade</name>
    <dbReference type="NCBI Taxonomy" id="2072580"/>
    <lineage>
        <taxon>Eukaryota</taxon>
        <taxon>Metazoa</taxon>
        <taxon>Ecdysozoa</taxon>
        <taxon>Tardigrada</taxon>
        <taxon>Eutardigrada</taxon>
        <taxon>Parachela</taxon>
        <taxon>Hypsibioidea</taxon>
        <taxon>Hypsibiidae</taxon>
        <taxon>Hypsibius</taxon>
    </lineage>
</organism>
<gene>
    <name evidence="1" type="ORF">BV898_15835</name>
</gene>
<evidence type="ECO:0000313" key="2">
    <source>
        <dbReference type="Proteomes" id="UP000192578"/>
    </source>
</evidence>
<reference evidence="2" key="1">
    <citation type="submission" date="2017-01" db="EMBL/GenBank/DDBJ databases">
        <title>Comparative genomics of anhydrobiosis in the tardigrade Hypsibius dujardini.</title>
        <authorList>
            <person name="Yoshida Y."/>
            <person name="Koutsovoulos G."/>
            <person name="Laetsch D."/>
            <person name="Stevens L."/>
            <person name="Kumar S."/>
            <person name="Horikawa D."/>
            <person name="Ishino K."/>
            <person name="Komine S."/>
            <person name="Tomita M."/>
            <person name="Blaxter M."/>
            <person name="Arakawa K."/>
        </authorList>
    </citation>
    <scope>NUCLEOTIDE SEQUENCE [LARGE SCALE GENOMIC DNA]</scope>
    <source>
        <strain evidence="2">Z151</strain>
    </source>
</reference>
<dbReference type="PANTHER" id="PTHR33194:SF4">
    <property type="entry name" value="CCHC-TYPE DOMAIN-CONTAINING PROTEIN"/>
    <property type="match status" value="1"/>
</dbReference>
<dbReference type="OrthoDB" id="6369031at2759"/>
<evidence type="ECO:0000313" key="1">
    <source>
        <dbReference type="EMBL" id="OWA51349.1"/>
    </source>
</evidence>
<sequence>MGDRDQASEIGRNKMPKWDRDNVEVGTFLRRFERVGKAQKWMDADLLRHLPLSLEKGAEDWYCRLNPLPQTWTELKDLMPSRFRSSRFLEQTENSLKSRTLRWGESISEYHDAILALFFELEVLGKAYTDQEKADQLTEGLHGEMLRDVTLMAPANPPEFLAAAEKAVRISRSTERKKKNRGGGQLLGPDTLERVERKYAIVLPKIMGQK</sequence>
<keyword evidence="2" id="KW-1185">Reference proteome</keyword>